<gene>
    <name evidence="2" type="ORF">B7463_g6941</name>
</gene>
<dbReference type="SUPFAM" id="SSF55331">
    <property type="entry name" value="Tautomerase/MIF"/>
    <property type="match status" value="1"/>
</dbReference>
<evidence type="ECO:0000313" key="3">
    <source>
        <dbReference type="Proteomes" id="UP000258309"/>
    </source>
</evidence>
<feature type="non-terminal residue" evidence="2">
    <location>
        <position position="166"/>
    </location>
</feature>
<sequence length="166" mass="18693">MPLYEFEHAIRLAASQKHTLAKAITDWHAMTFNAPRFIVGCRFIDISQGPLSETYIGGQPSKINRLFISLRSGTGRTPAQLEDMTHKLVKIWDEIVGTSKEAQLRGVYIKGTIDSALEGGFMLPMPGKFEQWVKDNTENFKKLADAGDTDFIGLMKEIETRPEFQT</sequence>
<reference evidence="2 3" key="1">
    <citation type="submission" date="2018-05" db="EMBL/GenBank/DDBJ databases">
        <title>Draft genome sequence of Scytalidium lignicola DSM 105466, a ubiquitous saprotrophic fungus.</title>
        <authorList>
            <person name="Buettner E."/>
            <person name="Gebauer A.M."/>
            <person name="Hofrichter M."/>
            <person name="Liers C."/>
            <person name="Kellner H."/>
        </authorList>
    </citation>
    <scope>NUCLEOTIDE SEQUENCE [LARGE SCALE GENOMIC DNA]</scope>
    <source>
        <strain evidence="2 3">DSM 105466</strain>
    </source>
</reference>
<proteinExistence type="predicted"/>
<comment type="caution">
    <text evidence="2">The sequence shown here is derived from an EMBL/GenBank/DDBJ whole genome shotgun (WGS) entry which is preliminary data.</text>
</comment>
<dbReference type="Gene3D" id="3.30.429.10">
    <property type="entry name" value="Macrophage Migration Inhibitory Factor"/>
    <property type="match status" value="1"/>
</dbReference>
<name>A0A3E2H7P7_SCYLI</name>
<dbReference type="Pfam" id="PF14832">
    <property type="entry name" value="Tautomerase_3"/>
    <property type="match status" value="1"/>
</dbReference>
<dbReference type="OMA" id="PMYHFEL"/>
<dbReference type="EMBL" id="NCSJ02000129">
    <property type="protein sequence ID" value="RFU29398.1"/>
    <property type="molecule type" value="Genomic_DNA"/>
</dbReference>
<dbReference type="Proteomes" id="UP000258309">
    <property type="component" value="Unassembled WGS sequence"/>
</dbReference>
<evidence type="ECO:0000259" key="1">
    <source>
        <dbReference type="Pfam" id="PF14832"/>
    </source>
</evidence>
<accession>A0A3E2H7P7</accession>
<evidence type="ECO:0000313" key="2">
    <source>
        <dbReference type="EMBL" id="RFU29398.1"/>
    </source>
</evidence>
<keyword evidence="3" id="KW-1185">Reference proteome</keyword>
<feature type="non-terminal residue" evidence="2">
    <location>
        <position position="1"/>
    </location>
</feature>
<feature type="domain" description="Tautomerase cis-CaaD-like" evidence="1">
    <location>
        <begin position="1"/>
        <end position="136"/>
    </location>
</feature>
<dbReference type="AlphaFoldDB" id="A0A3E2H7P7"/>
<organism evidence="2 3">
    <name type="scientific">Scytalidium lignicola</name>
    <name type="common">Hyphomycete</name>
    <dbReference type="NCBI Taxonomy" id="5539"/>
    <lineage>
        <taxon>Eukaryota</taxon>
        <taxon>Fungi</taxon>
        <taxon>Dikarya</taxon>
        <taxon>Ascomycota</taxon>
        <taxon>Pezizomycotina</taxon>
        <taxon>Leotiomycetes</taxon>
        <taxon>Leotiomycetes incertae sedis</taxon>
        <taxon>Scytalidium</taxon>
    </lineage>
</organism>
<dbReference type="OrthoDB" id="9981319at2759"/>
<dbReference type="InterPro" id="IPR028116">
    <property type="entry name" value="Cis-CaaD-like"/>
</dbReference>
<dbReference type="InterPro" id="IPR014347">
    <property type="entry name" value="Tautomerase/MIF_sf"/>
</dbReference>
<protein>
    <recommendedName>
        <fullName evidence="1">Tautomerase cis-CaaD-like domain-containing protein</fullName>
    </recommendedName>
</protein>